<dbReference type="InterPro" id="IPR051052">
    <property type="entry name" value="Diverse_substrate_MTase"/>
</dbReference>
<evidence type="ECO:0000259" key="4">
    <source>
        <dbReference type="Pfam" id="PF08241"/>
    </source>
</evidence>
<keyword evidence="3" id="KW-0808">Transferase</keyword>
<gene>
    <name evidence="5" type="ORF">GCM10025780_14690</name>
</gene>
<name>A0ABP8VVQ2_9MICO</name>
<reference evidence="6" key="1">
    <citation type="journal article" date="2019" name="Int. J. Syst. Evol. Microbiol.">
        <title>The Global Catalogue of Microorganisms (GCM) 10K type strain sequencing project: providing services to taxonomists for standard genome sequencing and annotation.</title>
        <authorList>
            <consortium name="The Broad Institute Genomics Platform"/>
            <consortium name="The Broad Institute Genome Sequencing Center for Infectious Disease"/>
            <person name="Wu L."/>
            <person name="Ma J."/>
        </authorList>
    </citation>
    <scope>NUCLEOTIDE SEQUENCE [LARGE SCALE GENOMIC DNA]</scope>
    <source>
        <strain evidence="6">JCM 18956</strain>
    </source>
</reference>
<dbReference type="EMBL" id="BAABLM010000002">
    <property type="protein sequence ID" value="GAA4671868.1"/>
    <property type="molecule type" value="Genomic_DNA"/>
</dbReference>
<dbReference type="GO" id="GO:0032259">
    <property type="term" value="P:methylation"/>
    <property type="evidence" value="ECO:0007669"/>
    <property type="project" value="UniProtKB-KW"/>
</dbReference>
<proteinExistence type="inferred from homology"/>
<dbReference type="CDD" id="cd02440">
    <property type="entry name" value="AdoMet_MTases"/>
    <property type="match status" value="1"/>
</dbReference>
<keyword evidence="5" id="KW-0067">ATP-binding</keyword>
<keyword evidence="5" id="KW-0547">Nucleotide-binding</keyword>
<dbReference type="Gene3D" id="3.40.50.150">
    <property type="entry name" value="Vaccinia Virus protein VP39"/>
    <property type="match status" value="1"/>
</dbReference>
<evidence type="ECO:0000256" key="3">
    <source>
        <dbReference type="ARBA" id="ARBA00022679"/>
    </source>
</evidence>
<dbReference type="SUPFAM" id="SSF53335">
    <property type="entry name" value="S-adenosyl-L-methionine-dependent methyltransferases"/>
    <property type="match status" value="1"/>
</dbReference>
<dbReference type="GO" id="GO:0008168">
    <property type="term" value="F:methyltransferase activity"/>
    <property type="evidence" value="ECO:0007669"/>
    <property type="project" value="UniProtKB-KW"/>
</dbReference>
<evidence type="ECO:0000313" key="6">
    <source>
        <dbReference type="Proteomes" id="UP001501295"/>
    </source>
</evidence>
<dbReference type="GO" id="GO:0005524">
    <property type="term" value="F:ATP binding"/>
    <property type="evidence" value="ECO:0007669"/>
    <property type="project" value="UniProtKB-KW"/>
</dbReference>
<evidence type="ECO:0000313" key="5">
    <source>
        <dbReference type="EMBL" id="GAA4671868.1"/>
    </source>
</evidence>
<protein>
    <submittedName>
        <fullName evidence="5">Class I SAM-dependent methyltransferase</fullName>
    </submittedName>
</protein>
<organism evidence="5 6">
    <name type="scientific">Frondihabitans cladoniiphilus</name>
    <dbReference type="NCBI Taxonomy" id="715785"/>
    <lineage>
        <taxon>Bacteria</taxon>
        <taxon>Bacillati</taxon>
        <taxon>Actinomycetota</taxon>
        <taxon>Actinomycetes</taxon>
        <taxon>Micrococcales</taxon>
        <taxon>Microbacteriaceae</taxon>
        <taxon>Frondihabitans</taxon>
    </lineage>
</organism>
<dbReference type="Proteomes" id="UP001501295">
    <property type="component" value="Unassembled WGS sequence"/>
</dbReference>
<keyword evidence="2 5" id="KW-0489">Methyltransferase</keyword>
<dbReference type="PANTHER" id="PTHR44942">
    <property type="entry name" value="METHYLTRANSF_11 DOMAIN-CONTAINING PROTEIN"/>
    <property type="match status" value="1"/>
</dbReference>
<dbReference type="PANTHER" id="PTHR44942:SF4">
    <property type="entry name" value="METHYLTRANSFERASE TYPE 11 DOMAIN-CONTAINING PROTEIN"/>
    <property type="match status" value="1"/>
</dbReference>
<dbReference type="Pfam" id="PF08241">
    <property type="entry name" value="Methyltransf_11"/>
    <property type="match status" value="1"/>
</dbReference>
<evidence type="ECO:0000256" key="1">
    <source>
        <dbReference type="ARBA" id="ARBA00008361"/>
    </source>
</evidence>
<comment type="similarity">
    <text evidence="1">Belongs to the methyltransferase superfamily.</text>
</comment>
<keyword evidence="6" id="KW-1185">Reference proteome</keyword>
<dbReference type="InterPro" id="IPR013216">
    <property type="entry name" value="Methyltransf_11"/>
</dbReference>
<dbReference type="RefSeq" id="WP_345374919.1">
    <property type="nucleotide sequence ID" value="NZ_BAABLM010000002.1"/>
</dbReference>
<accession>A0ABP8VVQ2</accession>
<feature type="domain" description="Methyltransferase type 11" evidence="4">
    <location>
        <begin position="52"/>
        <end position="140"/>
    </location>
</feature>
<sequence>MTTTGDAFEDDQRHELHATSFGGAAQAYERGRPSYPAEAVDWLLPAGAAHVVDLGAGTGKLTRLLVDRVADVTAVEPSEGMRFELIRAVPGVQVLPGSAERLPLDGESTDAVLAAQAWHWVDPARAVPEVARILRPGGTLGLVWNIRDRSAPWVDEFERIIGSASGSDIESDAPVVGAPFGPIERRDFPWVDSITPDDLVALVESRSYVITLSHADRVAVLDDVRRLLETHPALAGRSTVDVPYVARCSRAVLLPST</sequence>
<dbReference type="InterPro" id="IPR029063">
    <property type="entry name" value="SAM-dependent_MTases_sf"/>
</dbReference>
<comment type="caution">
    <text evidence="5">The sequence shown here is derived from an EMBL/GenBank/DDBJ whole genome shotgun (WGS) entry which is preliminary data.</text>
</comment>
<evidence type="ECO:0000256" key="2">
    <source>
        <dbReference type="ARBA" id="ARBA00022603"/>
    </source>
</evidence>